<comment type="caution">
    <text evidence="2">The sequence shown here is derived from an EMBL/GenBank/DDBJ whole genome shotgun (WGS) entry which is preliminary data.</text>
</comment>
<name>A0A0M3DBS9_9FIRM</name>
<reference evidence="2 3" key="1">
    <citation type="submission" date="2015-04" db="EMBL/GenBank/DDBJ databases">
        <title>Microcin producing Clostridium sp. JC272T.</title>
        <authorList>
            <person name="Jyothsna T."/>
            <person name="Sasikala C."/>
            <person name="Ramana C."/>
        </authorList>
    </citation>
    <scope>NUCLEOTIDE SEQUENCE [LARGE SCALE GENOMIC DNA]</scope>
    <source>
        <strain evidence="2 3">JC272</strain>
    </source>
</reference>
<keyword evidence="1" id="KW-1133">Transmembrane helix</keyword>
<dbReference type="Proteomes" id="UP000034407">
    <property type="component" value="Unassembled WGS sequence"/>
</dbReference>
<feature type="transmembrane region" description="Helical" evidence="1">
    <location>
        <begin position="73"/>
        <end position="94"/>
    </location>
</feature>
<feature type="transmembrane region" description="Helical" evidence="1">
    <location>
        <begin position="6"/>
        <end position="23"/>
    </location>
</feature>
<gene>
    <name evidence="2" type="ORF">VN21_15955</name>
</gene>
<evidence type="ECO:0000313" key="2">
    <source>
        <dbReference type="EMBL" id="KKY00120.1"/>
    </source>
</evidence>
<keyword evidence="1" id="KW-0812">Transmembrane</keyword>
<dbReference type="PATRIC" id="fig|1629550.3.peg.2691"/>
<evidence type="ECO:0000256" key="1">
    <source>
        <dbReference type="SAM" id="Phobius"/>
    </source>
</evidence>
<sequence length="100" mass="11617">MFSFILTMLICIFLFISAYQILVKDNFKFAEIPEVCLQKLSQKERSYLRKSISISYILIGLLIWLLIIIESTLLTKLILILVGVISINLIRVTIKFVYSK</sequence>
<dbReference type="EMBL" id="LBBT01000332">
    <property type="protein sequence ID" value="KKY00120.1"/>
    <property type="molecule type" value="Genomic_DNA"/>
</dbReference>
<organism evidence="2 3">
    <name type="scientific">Paraclostridium benzoelyticum</name>
    <dbReference type="NCBI Taxonomy" id="1629550"/>
    <lineage>
        <taxon>Bacteria</taxon>
        <taxon>Bacillati</taxon>
        <taxon>Bacillota</taxon>
        <taxon>Clostridia</taxon>
        <taxon>Peptostreptococcales</taxon>
        <taxon>Peptostreptococcaceae</taxon>
        <taxon>Paraclostridium</taxon>
    </lineage>
</organism>
<proteinExistence type="predicted"/>
<accession>A0A0M3DBS9</accession>
<keyword evidence="1" id="KW-0472">Membrane</keyword>
<feature type="transmembrane region" description="Helical" evidence="1">
    <location>
        <begin position="47"/>
        <end position="67"/>
    </location>
</feature>
<protein>
    <recommendedName>
        <fullName evidence="4">DUF3784 domain-containing protein</fullName>
    </recommendedName>
</protein>
<evidence type="ECO:0000313" key="3">
    <source>
        <dbReference type="Proteomes" id="UP000034407"/>
    </source>
</evidence>
<dbReference type="AlphaFoldDB" id="A0A0M3DBS9"/>
<dbReference type="RefSeq" id="WP_046824130.1">
    <property type="nucleotide sequence ID" value="NZ_LBBT01000332.1"/>
</dbReference>
<keyword evidence="3" id="KW-1185">Reference proteome</keyword>
<evidence type="ECO:0008006" key="4">
    <source>
        <dbReference type="Google" id="ProtNLM"/>
    </source>
</evidence>